<evidence type="ECO:0000256" key="1">
    <source>
        <dbReference type="ARBA" id="ARBA00023002"/>
    </source>
</evidence>
<dbReference type="Pfam" id="PF01408">
    <property type="entry name" value="GFO_IDH_MocA"/>
    <property type="match status" value="1"/>
</dbReference>
<gene>
    <name evidence="4" type="ORF">GM661_05145</name>
</gene>
<dbReference type="InterPro" id="IPR055170">
    <property type="entry name" value="GFO_IDH_MocA-like_dom"/>
</dbReference>
<dbReference type="PANTHER" id="PTHR43818">
    <property type="entry name" value="BCDNA.GH03377"/>
    <property type="match status" value="1"/>
</dbReference>
<protein>
    <submittedName>
        <fullName evidence="4">Gfo/Idh/MocA family oxidoreductase</fullName>
    </submittedName>
</protein>
<dbReference type="PANTHER" id="PTHR43818:SF11">
    <property type="entry name" value="BCDNA.GH03377"/>
    <property type="match status" value="1"/>
</dbReference>
<dbReference type="AlphaFoldDB" id="A0A8A7K881"/>
<proteinExistence type="predicted"/>
<dbReference type="InterPro" id="IPR000683">
    <property type="entry name" value="Gfo/Idh/MocA-like_OxRdtase_N"/>
</dbReference>
<evidence type="ECO:0000259" key="3">
    <source>
        <dbReference type="Pfam" id="PF22725"/>
    </source>
</evidence>
<dbReference type="SUPFAM" id="SSF51735">
    <property type="entry name" value="NAD(P)-binding Rossmann-fold domains"/>
    <property type="match status" value="1"/>
</dbReference>
<reference evidence="4" key="1">
    <citation type="submission" date="2019-12" db="EMBL/GenBank/DDBJ databases">
        <authorList>
            <person name="zhang j."/>
            <person name="sun C.M."/>
        </authorList>
    </citation>
    <scope>NUCLEOTIDE SEQUENCE</scope>
    <source>
        <strain evidence="4">NS-1</strain>
    </source>
</reference>
<dbReference type="Gene3D" id="3.30.360.10">
    <property type="entry name" value="Dihydrodipicolinate Reductase, domain 2"/>
    <property type="match status" value="1"/>
</dbReference>
<sequence>MEEKLNVGIIGCGNISDIYLENCTHVFDNLNVKAVSDLIVERAEEKKEKYEIPEVCTSEELLGDPDIDIVLNLTTPDVHAEIALAALESGKHVYGEKPFTISIDDGKKILSLAEKKGLKVGCAPDTFLGGGLQTCRKLIDDGWIGEPVAAEAFMVCHGHESWHPDPGFYYKVGGGPMFDMGPYYLTALVSLMGPMSRVTGSARITYPERTITSEAKYGQKIEVDIPTHVAGVMDFENGAVATIITSFDIWDSKLPRIEVHGSLGSLIVPDPNTFGGPIYLKRYDYDKWKEIPLSHGYAVNSRGMGLSDMARAVFDDDKHRASGELAFHVLEAMHGFHIASNSGKHYDMKFKCEQPSALV</sequence>
<evidence type="ECO:0000313" key="4">
    <source>
        <dbReference type="EMBL" id="QTL97410.1"/>
    </source>
</evidence>
<dbReference type="RefSeq" id="WP_230869038.1">
    <property type="nucleotide sequence ID" value="NZ_CP046640.1"/>
</dbReference>
<dbReference type="KEGG" id="ifn:GM661_05145"/>
<feature type="domain" description="Gfo/Idh/MocA-like oxidoreductase N-terminal" evidence="2">
    <location>
        <begin position="5"/>
        <end position="120"/>
    </location>
</feature>
<keyword evidence="5" id="KW-1185">Reference proteome</keyword>
<feature type="domain" description="GFO/IDH/MocA-like oxidoreductase" evidence="3">
    <location>
        <begin position="133"/>
        <end position="266"/>
    </location>
</feature>
<dbReference type="SUPFAM" id="SSF55347">
    <property type="entry name" value="Glyceraldehyde-3-phosphate dehydrogenase-like, C-terminal domain"/>
    <property type="match status" value="1"/>
</dbReference>
<evidence type="ECO:0000259" key="2">
    <source>
        <dbReference type="Pfam" id="PF01408"/>
    </source>
</evidence>
<keyword evidence="1" id="KW-0560">Oxidoreductase</keyword>
<accession>A0A8A7K881</accession>
<dbReference type="GO" id="GO:0016491">
    <property type="term" value="F:oxidoreductase activity"/>
    <property type="evidence" value="ECO:0007669"/>
    <property type="project" value="UniProtKB-KW"/>
</dbReference>
<dbReference type="Pfam" id="PF22725">
    <property type="entry name" value="GFO_IDH_MocA_C3"/>
    <property type="match status" value="1"/>
</dbReference>
<organism evidence="4 5">
    <name type="scientific">Iocasia fonsfrigidae</name>
    <dbReference type="NCBI Taxonomy" id="2682810"/>
    <lineage>
        <taxon>Bacteria</taxon>
        <taxon>Bacillati</taxon>
        <taxon>Bacillota</taxon>
        <taxon>Clostridia</taxon>
        <taxon>Halanaerobiales</taxon>
        <taxon>Halanaerobiaceae</taxon>
        <taxon>Iocasia</taxon>
    </lineage>
</organism>
<dbReference type="Gene3D" id="3.40.50.720">
    <property type="entry name" value="NAD(P)-binding Rossmann-like Domain"/>
    <property type="match status" value="1"/>
</dbReference>
<dbReference type="GO" id="GO:0000166">
    <property type="term" value="F:nucleotide binding"/>
    <property type="evidence" value="ECO:0007669"/>
    <property type="project" value="InterPro"/>
</dbReference>
<name>A0A8A7K881_9FIRM</name>
<dbReference type="InterPro" id="IPR036291">
    <property type="entry name" value="NAD(P)-bd_dom_sf"/>
</dbReference>
<dbReference type="InterPro" id="IPR050463">
    <property type="entry name" value="Gfo/Idh/MocA_oxidrdct_glycsds"/>
</dbReference>
<evidence type="ECO:0000313" key="5">
    <source>
        <dbReference type="Proteomes" id="UP000665020"/>
    </source>
</evidence>
<dbReference type="EMBL" id="CP046640">
    <property type="protein sequence ID" value="QTL97410.1"/>
    <property type="molecule type" value="Genomic_DNA"/>
</dbReference>
<dbReference type="Proteomes" id="UP000665020">
    <property type="component" value="Chromosome"/>
</dbReference>